<feature type="chain" id="PRO_5031528388" evidence="1">
    <location>
        <begin position="17"/>
        <end position="107"/>
    </location>
</feature>
<reference evidence="2" key="1">
    <citation type="submission" date="2010-06" db="EMBL/GenBank/DDBJ databases">
        <title>Bombyx mori antiviral protein.</title>
        <authorList>
            <person name="Sagisaka A."/>
            <person name="Ishibashi J."/>
            <person name="Yamawaka M."/>
            <person name="Tanaka H."/>
            <person name="Sunagawa T."/>
            <person name="Mori H."/>
            <person name="Kotani E."/>
        </authorList>
    </citation>
    <scope>NUCLEOTIDE SEQUENCE</scope>
</reference>
<accession>A0A7R6PQB0</accession>
<sequence length="107" mass="11441">MRCLVMLCALIAVALAAPNTIGDVPTALPAHPRGCVWILGKCSRNCEEGTHSYTTGCRPKMPEATCDVPVPVQETHPICDFSACYCDPGTVGDTKTKKCVKLEDCSK</sequence>
<evidence type="ECO:0000313" key="2">
    <source>
        <dbReference type="EMBL" id="BBB94590.1"/>
    </source>
</evidence>
<evidence type="ECO:0000256" key="1">
    <source>
        <dbReference type="SAM" id="SignalP"/>
    </source>
</evidence>
<organism evidence="2">
    <name type="scientific">Bombyx mori</name>
    <name type="common">Silk moth</name>
    <dbReference type="NCBI Taxonomy" id="7091"/>
    <lineage>
        <taxon>Eukaryota</taxon>
        <taxon>Metazoa</taxon>
        <taxon>Ecdysozoa</taxon>
        <taxon>Arthropoda</taxon>
        <taxon>Hexapoda</taxon>
        <taxon>Insecta</taxon>
        <taxon>Pterygota</taxon>
        <taxon>Neoptera</taxon>
        <taxon>Endopterygota</taxon>
        <taxon>Lepidoptera</taxon>
        <taxon>Glossata</taxon>
        <taxon>Ditrysia</taxon>
        <taxon>Bombycoidea</taxon>
        <taxon>Bombycidae</taxon>
        <taxon>Bombycinae</taxon>
        <taxon>Bombyx</taxon>
    </lineage>
</organism>
<feature type="signal peptide" evidence="1">
    <location>
        <begin position="1"/>
        <end position="16"/>
    </location>
</feature>
<dbReference type="AlphaFoldDB" id="A0A7R6PQB0"/>
<dbReference type="EMBL" id="AB569587">
    <property type="protein sequence ID" value="BBB94590.1"/>
    <property type="molecule type" value="mRNA"/>
</dbReference>
<proteinExistence type="evidence at transcript level"/>
<protein>
    <submittedName>
        <fullName evidence="2">Antiviral protein</fullName>
    </submittedName>
</protein>
<name>A0A7R6PQB0_BOMMO</name>
<keyword evidence="1" id="KW-0732">Signal</keyword>